<feature type="compositionally biased region" description="Polar residues" evidence="1">
    <location>
        <begin position="363"/>
        <end position="373"/>
    </location>
</feature>
<sequence>MKNICLVRQDEKAGELNIALGEATIGRGPLIGCTDKRVSRQHARMKLSEEGDVILEAIHTNPFFYIKGEKPPVEVSKGDFIIINDGDEFTLLPDSYRYRIIIRSETGSDQNGHVEAEQSTTEAQGTRQNHKRHLPAWMLNLTKDGLCNNNIKMPSSSKVSTSRRKREDVIKHENAVQKKVKVDSEDSSGSEKNKRLIGNDSSLDRDVSESKWEPQQTKFHEMSDDEDGGTTDGQKVEAETGGPIEDEPNTTTQTSDSSVSVTQHETAKVQKKKCVYGAKCYRKNPQHHDEFSHPGDPDYDDDLPECPYGITCYRKNKQHRLDFKHSTRPCRAKRPQTKNQNSDNEDDDDDDYDDPFLNDASSDDYQPTGSGSDISDRTSSGDEESDARRMMKEAKTFIRKKK</sequence>
<dbReference type="GO" id="GO:0035861">
    <property type="term" value="C:site of double-strand break"/>
    <property type="evidence" value="ECO:0007669"/>
    <property type="project" value="TreeGrafter"/>
</dbReference>
<organism evidence="3 4">
    <name type="scientific">Zootermopsis nevadensis</name>
    <name type="common">Dampwood termite</name>
    <dbReference type="NCBI Taxonomy" id="136037"/>
    <lineage>
        <taxon>Eukaryota</taxon>
        <taxon>Metazoa</taxon>
        <taxon>Ecdysozoa</taxon>
        <taxon>Arthropoda</taxon>
        <taxon>Hexapoda</taxon>
        <taxon>Insecta</taxon>
        <taxon>Pterygota</taxon>
        <taxon>Neoptera</taxon>
        <taxon>Polyneoptera</taxon>
        <taxon>Dictyoptera</taxon>
        <taxon>Blattodea</taxon>
        <taxon>Blattoidea</taxon>
        <taxon>Termitoidae</taxon>
        <taxon>Termopsidae</taxon>
        <taxon>Zootermopsis</taxon>
    </lineage>
</organism>
<feature type="compositionally biased region" description="Basic and acidic residues" evidence="1">
    <location>
        <begin position="165"/>
        <end position="194"/>
    </location>
</feature>
<accession>A0A067RFR2</accession>
<protein>
    <submittedName>
        <fullName evidence="3">Aprataxin and PNK-like factor</fullName>
    </submittedName>
</protein>
<feature type="compositionally biased region" description="Basic residues" evidence="1">
    <location>
        <begin position="326"/>
        <end position="336"/>
    </location>
</feature>
<keyword evidence="4" id="KW-1185">Reference proteome</keyword>
<feature type="domain" description="PBZ-type" evidence="2">
    <location>
        <begin position="304"/>
        <end position="325"/>
    </location>
</feature>
<dbReference type="eggNOG" id="ENOG502R7QZ">
    <property type="taxonomic scope" value="Eukaryota"/>
</dbReference>
<feature type="compositionally biased region" description="Low complexity" evidence="1">
    <location>
        <begin position="250"/>
        <end position="263"/>
    </location>
</feature>
<feature type="compositionally biased region" description="Acidic residues" evidence="1">
    <location>
        <begin position="343"/>
        <end position="356"/>
    </location>
</feature>
<evidence type="ECO:0000313" key="3">
    <source>
        <dbReference type="EMBL" id="KDR22686.1"/>
    </source>
</evidence>
<evidence type="ECO:0000259" key="2">
    <source>
        <dbReference type="Pfam" id="PF10283"/>
    </source>
</evidence>
<evidence type="ECO:0000256" key="1">
    <source>
        <dbReference type="SAM" id="MobiDB-lite"/>
    </source>
</evidence>
<dbReference type="GO" id="GO:0008408">
    <property type="term" value="F:3'-5' exonuclease activity"/>
    <property type="evidence" value="ECO:0007669"/>
    <property type="project" value="InterPro"/>
</dbReference>
<feature type="compositionally biased region" description="Polar residues" evidence="1">
    <location>
        <begin position="108"/>
        <end position="127"/>
    </location>
</feature>
<dbReference type="Gene3D" id="2.60.200.20">
    <property type="match status" value="1"/>
</dbReference>
<dbReference type="PANTHER" id="PTHR21315">
    <property type="entry name" value="APRATAXIN AND PNK-LIKE FACTOR-RELATED"/>
    <property type="match status" value="1"/>
</dbReference>
<feature type="region of interest" description="Disordered" evidence="1">
    <location>
        <begin position="108"/>
        <end position="131"/>
    </location>
</feature>
<dbReference type="Proteomes" id="UP000027135">
    <property type="component" value="Unassembled WGS sequence"/>
</dbReference>
<feature type="compositionally biased region" description="Basic and acidic residues" evidence="1">
    <location>
        <begin position="374"/>
        <end position="396"/>
    </location>
</feature>
<dbReference type="AlphaFoldDB" id="A0A067RFR2"/>
<name>A0A067RFR2_ZOONE</name>
<reference evidence="3 4" key="1">
    <citation type="journal article" date="2014" name="Nat. Commun.">
        <title>Molecular traces of alternative social organization in a termite genome.</title>
        <authorList>
            <person name="Terrapon N."/>
            <person name="Li C."/>
            <person name="Robertson H.M."/>
            <person name="Ji L."/>
            <person name="Meng X."/>
            <person name="Booth W."/>
            <person name="Chen Z."/>
            <person name="Childers C.P."/>
            <person name="Glastad K.M."/>
            <person name="Gokhale K."/>
            <person name="Gowin J."/>
            <person name="Gronenberg W."/>
            <person name="Hermansen R.A."/>
            <person name="Hu H."/>
            <person name="Hunt B.G."/>
            <person name="Huylmans A.K."/>
            <person name="Khalil S.M."/>
            <person name="Mitchell R.D."/>
            <person name="Munoz-Torres M.C."/>
            <person name="Mustard J.A."/>
            <person name="Pan H."/>
            <person name="Reese J.T."/>
            <person name="Scharf M.E."/>
            <person name="Sun F."/>
            <person name="Vogel H."/>
            <person name="Xiao J."/>
            <person name="Yang W."/>
            <person name="Yang Z."/>
            <person name="Yang Z."/>
            <person name="Zhou J."/>
            <person name="Zhu J."/>
            <person name="Brent C.S."/>
            <person name="Elsik C.G."/>
            <person name="Goodisman M.A."/>
            <person name="Liberles D.A."/>
            <person name="Roe R.M."/>
            <person name="Vargo E.L."/>
            <person name="Vilcinskas A."/>
            <person name="Wang J."/>
            <person name="Bornberg-Bauer E."/>
            <person name="Korb J."/>
            <person name="Zhang G."/>
            <person name="Liebig J."/>
        </authorList>
    </citation>
    <scope>NUCLEOTIDE SEQUENCE [LARGE SCALE GENOMIC DNA]</scope>
    <source>
        <tissue evidence="3">Whole organism</tissue>
    </source>
</reference>
<dbReference type="EMBL" id="KK852498">
    <property type="protein sequence ID" value="KDR22686.1"/>
    <property type="molecule type" value="Genomic_DNA"/>
</dbReference>
<dbReference type="InterPro" id="IPR008984">
    <property type="entry name" value="SMAD_FHA_dom_sf"/>
</dbReference>
<dbReference type="InterPro" id="IPR019406">
    <property type="entry name" value="APLF_PBZ"/>
</dbReference>
<evidence type="ECO:0000313" key="4">
    <source>
        <dbReference type="Proteomes" id="UP000027135"/>
    </source>
</evidence>
<feature type="domain" description="PBZ-type" evidence="2">
    <location>
        <begin position="271"/>
        <end position="296"/>
    </location>
</feature>
<proteinExistence type="predicted"/>
<feature type="region of interest" description="Disordered" evidence="1">
    <location>
        <begin position="148"/>
        <end position="272"/>
    </location>
</feature>
<dbReference type="GO" id="GO:0006302">
    <property type="term" value="P:double-strand break repair"/>
    <property type="evidence" value="ECO:0007669"/>
    <property type="project" value="InterPro"/>
</dbReference>
<dbReference type="InterPro" id="IPR039253">
    <property type="entry name" value="APLF"/>
</dbReference>
<dbReference type="GO" id="GO:0003906">
    <property type="term" value="F:DNA-(apurinic or apyrimidinic site) endonuclease activity"/>
    <property type="evidence" value="ECO:0007669"/>
    <property type="project" value="InterPro"/>
</dbReference>
<dbReference type="GO" id="GO:0005634">
    <property type="term" value="C:nucleus"/>
    <property type="evidence" value="ECO:0007669"/>
    <property type="project" value="TreeGrafter"/>
</dbReference>
<dbReference type="InParanoid" id="A0A067RFR2"/>
<feature type="region of interest" description="Disordered" evidence="1">
    <location>
        <begin position="323"/>
        <end position="402"/>
    </location>
</feature>
<dbReference type="SUPFAM" id="SSF49879">
    <property type="entry name" value="SMAD/FHA domain"/>
    <property type="match status" value="1"/>
</dbReference>
<dbReference type="OMA" id="SPNDEMT"/>
<dbReference type="PANTHER" id="PTHR21315:SF2">
    <property type="entry name" value="APRATAXIN AND PNK-LIKE FACTOR"/>
    <property type="match status" value="1"/>
</dbReference>
<gene>
    <name evidence="3" type="ORF">L798_12820</name>
</gene>
<dbReference type="STRING" id="136037.A0A067RFR2"/>
<dbReference type="Pfam" id="PF10283">
    <property type="entry name" value="zf-CCHH"/>
    <property type="match status" value="2"/>
</dbReference>
<feature type="compositionally biased region" description="Basic and acidic residues" evidence="1">
    <location>
        <begin position="202"/>
        <end position="222"/>
    </location>
</feature>